<dbReference type="SUPFAM" id="SSF52540">
    <property type="entry name" value="P-loop containing nucleoside triphosphate hydrolases"/>
    <property type="match status" value="1"/>
</dbReference>
<evidence type="ECO:0000313" key="1">
    <source>
        <dbReference type="EMBL" id="TKA23334.1"/>
    </source>
</evidence>
<evidence type="ECO:0000313" key="2">
    <source>
        <dbReference type="Proteomes" id="UP000308549"/>
    </source>
</evidence>
<evidence type="ECO:0008006" key="3">
    <source>
        <dbReference type="Google" id="ProtNLM"/>
    </source>
</evidence>
<dbReference type="Pfam" id="PF17784">
    <property type="entry name" value="Sulfotransfer_4"/>
    <property type="match status" value="1"/>
</dbReference>
<keyword evidence="2" id="KW-1185">Reference proteome</keyword>
<dbReference type="EMBL" id="NAJL01000057">
    <property type="protein sequence ID" value="TKA23334.1"/>
    <property type="molecule type" value="Genomic_DNA"/>
</dbReference>
<sequence>MSVAFTIAKWLYPLPDCPPKRSKEMKVICLGLPRSGTESLHKALLRLGYNRISHGFEWHIDNMKSSVLYWELATLRSQGRTPDPETLRTKYFDRILADYEATTDVPVAWFAEEVMAAYPEAQVVLNRRRDVKAWKVSFANSVLPLMQSWQYWIWSWFNAETYWGMGLTYWMHGQRLFGNDFEANAERAYVEHYERLEGILQREGRPYLEWSVEEGWEPLCNFLDRPVPPEPFPNGNVASEFGPKLMVTDKERFRRARSNAAMTASALVAVLGMAYWQRTRS</sequence>
<comment type="caution">
    <text evidence="1">The sequence shown here is derived from an EMBL/GenBank/DDBJ whole genome shotgun (WGS) entry which is preliminary data.</text>
</comment>
<proteinExistence type="predicted"/>
<dbReference type="PANTHER" id="PTHR36978">
    <property type="entry name" value="P-LOOP CONTAINING NUCLEOTIDE TRIPHOSPHATE HYDROLASE"/>
    <property type="match status" value="1"/>
</dbReference>
<dbReference type="AlphaFoldDB" id="A0A4U0TMZ5"/>
<gene>
    <name evidence="1" type="ORF">B0A50_07542</name>
</gene>
<dbReference type="InterPro" id="IPR027417">
    <property type="entry name" value="P-loop_NTPase"/>
</dbReference>
<protein>
    <recommendedName>
        <fullName evidence="3">NAD dependent epimerase/dehydratase</fullName>
    </recommendedName>
</protein>
<dbReference type="Proteomes" id="UP000308549">
    <property type="component" value="Unassembled WGS sequence"/>
</dbReference>
<dbReference type="InterPro" id="IPR040632">
    <property type="entry name" value="Sulfotransfer_4"/>
</dbReference>
<dbReference type="OrthoDB" id="408152at2759"/>
<dbReference type="Gene3D" id="3.40.50.300">
    <property type="entry name" value="P-loop containing nucleotide triphosphate hydrolases"/>
    <property type="match status" value="1"/>
</dbReference>
<dbReference type="PANTHER" id="PTHR36978:SF8">
    <property type="entry name" value="NAD DEPENDENT EPIMERASE_DEHYDRATASE"/>
    <property type="match status" value="1"/>
</dbReference>
<reference evidence="1 2" key="1">
    <citation type="submission" date="2017-03" db="EMBL/GenBank/DDBJ databases">
        <title>Genomes of endolithic fungi from Antarctica.</title>
        <authorList>
            <person name="Coleine C."/>
            <person name="Masonjones S."/>
            <person name="Stajich J.E."/>
        </authorList>
    </citation>
    <scope>NUCLEOTIDE SEQUENCE [LARGE SCALE GENOMIC DNA]</scope>
    <source>
        <strain evidence="1 2">CCFEE 6315</strain>
    </source>
</reference>
<organism evidence="1 2">
    <name type="scientific">Salinomyces thailandicus</name>
    <dbReference type="NCBI Taxonomy" id="706561"/>
    <lineage>
        <taxon>Eukaryota</taxon>
        <taxon>Fungi</taxon>
        <taxon>Dikarya</taxon>
        <taxon>Ascomycota</taxon>
        <taxon>Pezizomycotina</taxon>
        <taxon>Dothideomycetes</taxon>
        <taxon>Dothideomycetidae</taxon>
        <taxon>Mycosphaerellales</taxon>
        <taxon>Teratosphaeriaceae</taxon>
        <taxon>Salinomyces</taxon>
    </lineage>
</organism>
<name>A0A4U0TMZ5_9PEZI</name>
<accession>A0A4U0TMZ5</accession>